<gene>
    <name evidence="1" type="ORF">D8674_019155</name>
</gene>
<accession>A0A5N5G6Z2</accession>
<proteinExistence type="predicted"/>
<name>A0A5N5G6Z2_9ROSA</name>
<reference evidence="1 2" key="3">
    <citation type="submission" date="2019-11" db="EMBL/GenBank/DDBJ databases">
        <title>A de novo genome assembly of a pear dwarfing rootstock.</title>
        <authorList>
            <person name="Wang F."/>
            <person name="Wang J."/>
            <person name="Li S."/>
            <person name="Zhang Y."/>
            <person name="Fang M."/>
            <person name="Ma L."/>
            <person name="Zhao Y."/>
            <person name="Jiang S."/>
        </authorList>
    </citation>
    <scope>NUCLEOTIDE SEQUENCE [LARGE SCALE GENOMIC DNA]</scope>
    <source>
        <strain evidence="1">S2</strain>
        <tissue evidence="1">Leaf</tissue>
    </source>
</reference>
<organism evidence="1 2">
    <name type="scientific">Pyrus ussuriensis x Pyrus communis</name>
    <dbReference type="NCBI Taxonomy" id="2448454"/>
    <lineage>
        <taxon>Eukaryota</taxon>
        <taxon>Viridiplantae</taxon>
        <taxon>Streptophyta</taxon>
        <taxon>Embryophyta</taxon>
        <taxon>Tracheophyta</taxon>
        <taxon>Spermatophyta</taxon>
        <taxon>Magnoliopsida</taxon>
        <taxon>eudicotyledons</taxon>
        <taxon>Gunneridae</taxon>
        <taxon>Pentapetalae</taxon>
        <taxon>rosids</taxon>
        <taxon>fabids</taxon>
        <taxon>Rosales</taxon>
        <taxon>Rosaceae</taxon>
        <taxon>Amygdaloideae</taxon>
        <taxon>Maleae</taxon>
        <taxon>Pyrus</taxon>
    </lineage>
</organism>
<reference evidence="1 2" key="1">
    <citation type="submission" date="2019-09" db="EMBL/GenBank/DDBJ databases">
        <authorList>
            <person name="Ou C."/>
        </authorList>
    </citation>
    <scope>NUCLEOTIDE SEQUENCE [LARGE SCALE GENOMIC DNA]</scope>
    <source>
        <strain evidence="1">S2</strain>
        <tissue evidence="1">Leaf</tissue>
    </source>
</reference>
<dbReference type="Proteomes" id="UP000327157">
    <property type="component" value="Chromosome 17"/>
</dbReference>
<evidence type="ECO:0000313" key="2">
    <source>
        <dbReference type="Proteomes" id="UP000327157"/>
    </source>
</evidence>
<dbReference type="EMBL" id="SMOL01000487">
    <property type="protein sequence ID" value="KAB2611123.1"/>
    <property type="molecule type" value="Genomic_DNA"/>
</dbReference>
<dbReference type="AlphaFoldDB" id="A0A5N5G6Z2"/>
<protein>
    <submittedName>
        <fullName evidence="1">S ribonuclease</fullName>
    </submittedName>
</protein>
<sequence length="50" mass="6184">MAWLHSHEPHELEYVLGSFDLWVFEWFWCMSVRFQGKWEERDRGLGRVTV</sequence>
<reference evidence="2" key="2">
    <citation type="submission" date="2019-10" db="EMBL/GenBank/DDBJ databases">
        <title>A de novo genome assembly of a pear dwarfing rootstock.</title>
        <authorList>
            <person name="Wang F."/>
            <person name="Wang J."/>
            <person name="Li S."/>
            <person name="Zhang Y."/>
            <person name="Fang M."/>
            <person name="Ma L."/>
            <person name="Zhao Y."/>
            <person name="Jiang S."/>
        </authorList>
    </citation>
    <scope>NUCLEOTIDE SEQUENCE [LARGE SCALE GENOMIC DNA]</scope>
</reference>
<comment type="caution">
    <text evidence="1">The sequence shown here is derived from an EMBL/GenBank/DDBJ whole genome shotgun (WGS) entry which is preliminary data.</text>
</comment>
<keyword evidence="2" id="KW-1185">Reference proteome</keyword>
<evidence type="ECO:0000313" key="1">
    <source>
        <dbReference type="EMBL" id="KAB2611123.1"/>
    </source>
</evidence>